<evidence type="ECO:0000313" key="10">
    <source>
        <dbReference type="EMBL" id="GAA2127396.1"/>
    </source>
</evidence>
<dbReference type="Proteomes" id="UP001500575">
    <property type="component" value="Unassembled WGS sequence"/>
</dbReference>
<feature type="compositionally biased region" description="Polar residues" evidence="7">
    <location>
        <begin position="266"/>
        <end position="297"/>
    </location>
</feature>
<dbReference type="SUPFAM" id="SSF55486">
    <property type="entry name" value="Metalloproteases ('zincins'), catalytic domain"/>
    <property type="match status" value="1"/>
</dbReference>
<dbReference type="Pfam" id="PF01447">
    <property type="entry name" value="Peptidase_M4"/>
    <property type="match status" value="1"/>
</dbReference>
<evidence type="ECO:0000256" key="3">
    <source>
        <dbReference type="ARBA" id="ARBA00022723"/>
    </source>
</evidence>
<evidence type="ECO:0000259" key="8">
    <source>
        <dbReference type="Pfam" id="PF01447"/>
    </source>
</evidence>
<feature type="region of interest" description="Disordered" evidence="7">
    <location>
        <begin position="254"/>
        <end position="305"/>
    </location>
</feature>
<evidence type="ECO:0000256" key="4">
    <source>
        <dbReference type="ARBA" id="ARBA00022801"/>
    </source>
</evidence>
<dbReference type="PANTHER" id="PTHR33794">
    <property type="entry name" value="BACILLOLYSIN"/>
    <property type="match status" value="1"/>
</dbReference>
<gene>
    <name evidence="10" type="ORF">GCM10009843_26770</name>
</gene>
<protein>
    <recommendedName>
        <fullName evidence="12">M4 family peptidase</fullName>
    </recommendedName>
</protein>
<keyword evidence="11" id="KW-1185">Reference proteome</keyword>
<keyword evidence="5" id="KW-0862">Zinc</keyword>
<dbReference type="InterPro" id="IPR001570">
    <property type="entry name" value="Peptidase_M4_C_domain"/>
</dbReference>
<reference evidence="10 11" key="1">
    <citation type="journal article" date="2019" name="Int. J. Syst. Evol. Microbiol.">
        <title>The Global Catalogue of Microorganisms (GCM) 10K type strain sequencing project: providing services to taxonomists for standard genome sequencing and annotation.</title>
        <authorList>
            <consortium name="The Broad Institute Genomics Platform"/>
            <consortium name="The Broad Institute Genome Sequencing Center for Infectious Disease"/>
            <person name="Wu L."/>
            <person name="Ma J."/>
        </authorList>
    </citation>
    <scope>NUCLEOTIDE SEQUENCE [LARGE SCALE GENOMIC DNA]</scope>
    <source>
        <strain evidence="10 11">JCM 16021</strain>
    </source>
</reference>
<comment type="similarity">
    <text evidence="1">Belongs to the peptidase M4 family.</text>
</comment>
<evidence type="ECO:0008006" key="12">
    <source>
        <dbReference type="Google" id="ProtNLM"/>
    </source>
</evidence>
<dbReference type="InterPro" id="IPR027268">
    <property type="entry name" value="Peptidase_M4/M1_CTD_sf"/>
</dbReference>
<keyword evidence="4" id="KW-0378">Hydrolase</keyword>
<keyword evidence="6" id="KW-0482">Metalloprotease</keyword>
<keyword evidence="2" id="KW-0645">Protease</keyword>
<feature type="domain" description="Peptidase M4" evidence="8">
    <location>
        <begin position="334"/>
        <end position="465"/>
    </location>
</feature>
<dbReference type="PANTHER" id="PTHR33794:SF1">
    <property type="entry name" value="BACILLOLYSIN"/>
    <property type="match status" value="1"/>
</dbReference>
<evidence type="ECO:0000256" key="5">
    <source>
        <dbReference type="ARBA" id="ARBA00022833"/>
    </source>
</evidence>
<dbReference type="PRINTS" id="PR00730">
    <property type="entry name" value="THERMOLYSIN"/>
</dbReference>
<dbReference type="InterPro" id="IPR050728">
    <property type="entry name" value="Zinc_Metalloprotease_M4"/>
</dbReference>
<evidence type="ECO:0000256" key="7">
    <source>
        <dbReference type="SAM" id="MobiDB-lite"/>
    </source>
</evidence>
<accession>A0ABN2YH78</accession>
<feature type="domain" description="Peptidase M4 C-terminal" evidence="9">
    <location>
        <begin position="468"/>
        <end position="626"/>
    </location>
</feature>
<proteinExistence type="inferred from homology"/>
<evidence type="ECO:0000259" key="9">
    <source>
        <dbReference type="Pfam" id="PF02868"/>
    </source>
</evidence>
<dbReference type="Gene3D" id="3.10.170.10">
    <property type="match status" value="1"/>
</dbReference>
<dbReference type="EMBL" id="BAAAQQ010000012">
    <property type="protein sequence ID" value="GAA2127396.1"/>
    <property type="molecule type" value="Genomic_DNA"/>
</dbReference>
<organism evidence="10 11">
    <name type="scientific">Nocardioides bigeumensis</name>
    <dbReference type="NCBI Taxonomy" id="433657"/>
    <lineage>
        <taxon>Bacteria</taxon>
        <taxon>Bacillati</taxon>
        <taxon>Actinomycetota</taxon>
        <taxon>Actinomycetes</taxon>
        <taxon>Propionibacteriales</taxon>
        <taxon>Nocardioidaceae</taxon>
        <taxon>Nocardioides</taxon>
    </lineage>
</organism>
<dbReference type="Gene3D" id="1.10.390.10">
    <property type="entry name" value="Neutral Protease Domain 2"/>
    <property type="match status" value="1"/>
</dbReference>
<dbReference type="InterPro" id="IPR023612">
    <property type="entry name" value="Peptidase_M4"/>
</dbReference>
<dbReference type="Pfam" id="PF02868">
    <property type="entry name" value="Peptidase_M4_C"/>
    <property type="match status" value="1"/>
</dbReference>
<dbReference type="InterPro" id="IPR013856">
    <property type="entry name" value="Peptidase_M4_domain"/>
</dbReference>
<evidence type="ECO:0000256" key="1">
    <source>
        <dbReference type="ARBA" id="ARBA00009388"/>
    </source>
</evidence>
<evidence type="ECO:0000313" key="11">
    <source>
        <dbReference type="Proteomes" id="UP001500575"/>
    </source>
</evidence>
<evidence type="ECO:0000256" key="2">
    <source>
        <dbReference type="ARBA" id="ARBA00022670"/>
    </source>
</evidence>
<evidence type="ECO:0000256" key="6">
    <source>
        <dbReference type="ARBA" id="ARBA00023049"/>
    </source>
</evidence>
<sequence length="963" mass="99970">MLAGVVAGTAALGVAACSPVPGSPDGGPLASDREPSTLVVSTTYSPGDAVAAADRLRSLDRAIDDLRATTRSGWVGRQDDVTGYLGELDGGRYPAATEPAEPEVAVVIAAFLDAYGPDLFGVSATDVEPDGAGALPEHESGAVTIRATQRLGGVPVLEGGLVFDLSTTDGAVLHAVGGRVYPGLDVSTTPGLGRRAARRAAVRLTGGTVQRQPALVVLPQGTGRLAWSVVVAGVDPERGPIGLTDGTYLLDAQTGDPLDFRPGSAETRTVASTRWSTPRQQPGVHLTTSRASAQSAPGDTVEVDGRGPGGEELRANGTRVAGGVQLLDSTVPSYAASSGRGGIYTFTMGDRYEDRKPLPGDAYVERGGTRITDPEALAAHSLAREIYDYYRDVHGRLSWDGQGASLISVVNYGDNSYCNSRFDPNLAEPAMVYGNPCQDSSGAPQEVTEVEIDTAAHEITHGVTSSSAALIYAGQSGALNESFSDYFGNVIGNRYKGVDTPLLMEDACVGFTTETYFCNDYPEGLATRYMLTGNTFDDYLYLLNPPNHLALLGVSTQDNGGVHLNSSIWNNALWSIRARLARIDGRSGNDSPLAQSFDAAVYDALTNRLGPTAGFLTARSAVEQAISARRDDPTILRVAREQFEFNKICADCSAFLEPFGDPVAVSSGTEIEPVVSGTRTGWLLRGQGPLGLATVKDGSGKPRVLADYPDTWQLAFAGNASVRLDSFYGLIRAAGGGDKGRDKGGDKLVARVDDSTYEIGLAGSEDGAAWVDESAGIVGFVDAAGKVVRTRLPRLGGQQVTALGAGGGSIAFGTNGGQLWTARPGGKFAKFGSMGELVVSVDIYGDLVAAVDRGGEAAAADTASGGVYKLSGDAAPMGVTVSASYVVWADRVGTLGGGVARSEGISAGDTDLMVFSPASGSTFPVRASRGQQGYPDLSGNRLVWQESGYGGDDVFSANLKPGL</sequence>
<comment type="caution">
    <text evidence="10">The sequence shown here is derived from an EMBL/GenBank/DDBJ whole genome shotgun (WGS) entry which is preliminary data.</text>
</comment>
<name>A0ABN2YH78_9ACTN</name>
<keyword evidence="3" id="KW-0479">Metal-binding</keyword>